<proteinExistence type="predicted"/>
<dbReference type="EMBL" id="BJWL01000433">
    <property type="protein sequence ID" value="GFS44178.1"/>
    <property type="molecule type" value="Genomic_DNA"/>
</dbReference>
<dbReference type="AlphaFoldDB" id="A0A7J0DWI2"/>
<dbReference type="Proteomes" id="UP000585474">
    <property type="component" value="Unassembled WGS sequence"/>
</dbReference>
<reference evidence="2" key="1">
    <citation type="submission" date="2019-07" db="EMBL/GenBank/DDBJ databases">
        <title>De Novo Assembly of kiwifruit Actinidia rufa.</title>
        <authorList>
            <person name="Sugita-Konishi S."/>
            <person name="Sato K."/>
            <person name="Mori E."/>
            <person name="Abe Y."/>
            <person name="Kisaki G."/>
            <person name="Hamano K."/>
            <person name="Suezawa K."/>
            <person name="Otani M."/>
            <person name="Fukuda T."/>
            <person name="Manabe T."/>
            <person name="Gomi K."/>
            <person name="Tabuchi M."/>
            <person name="Akimitsu K."/>
            <person name="Kataoka I."/>
        </authorList>
    </citation>
    <scope>NUCLEOTIDE SEQUENCE [LARGE SCALE GENOMIC DNA]</scope>
    <source>
        <strain evidence="2">cv. Fuchu</strain>
    </source>
</reference>
<organism evidence="1 2">
    <name type="scientific">Actinidia rufa</name>
    <dbReference type="NCBI Taxonomy" id="165716"/>
    <lineage>
        <taxon>Eukaryota</taxon>
        <taxon>Viridiplantae</taxon>
        <taxon>Streptophyta</taxon>
        <taxon>Embryophyta</taxon>
        <taxon>Tracheophyta</taxon>
        <taxon>Spermatophyta</taxon>
        <taxon>Magnoliopsida</taxon>
        <taxon>eudicotyledons</taxon>
        <taxon>Gunneridae</taxon>
        <taxon>Pentapetalae</taxon>
        <taxon>asterids</taxon>
        <taxon>Ericales</taxon>
        <taxon>Actinidiaceae</taxon>
        <taxon>Actinidia</taxon>
    </lineage>
</organism>
<comment type="caution">
    <text evidence="1">The sequence shown here is derived from an EMBL/GenBank/DDBJ whole genome shotgun (WGS) entry which is preliminary data.</text>
</comment>
<evidence type="ECO:0000313" key="1">
    <source>
        <dbReference type="EMBL" id="GFS44178.1"/>
    </source>
</evidence>
<name>A0A7J0DWI2_9ERIC</name>
<protein>
    <submittedName>
        <fullName evidence="1">Uncharacterized protein</fullName>
    </submittedName>
</protein>
<accession>A0A7J0DWI2</accession>
<sequence length="174" mass="18169">MLPGKGGAMVAGRGAVVVSGALGRGIGGLSLGVSLFSRRDNWGSAGGSMPAVLVGGWLTRPCLYGLADNLPSLPTSPSGYGDVRWYSFVQITLCPLSSLEIYRWLLPLVQAFSAVIVLSSLSNNALGVMMALAREGILSNGVRTELQRRGPPSSLYSDSLSRVPTLGRSGYVIV</sequence>
<evidence type="ECO:0000313" key="2">
    <source>
        <dbReference type="Proteomes" id="UP000585474"/>
    </source>
</evidence>
<keyword evidence="2" id="KW-1185">Reference proteome</keyword>
<gene>
    <name evidence="1" type="ORF">Acr_00g0088980</name>
</gene>